<keyword evidence="1" id="KW-0732">Signal</keyword>
<dbReference type="InterPro" id="IPR036056">
    <property type="entry name" value="Fibrinogen-like_C"/>
</dbReference>
<organism evidence="2 3">
    <name type="scientific">Sinanodonta woodiana</name>
    <name type="common">Chinese pond mussel</name>
    <name type="synonym">Anodonta woodiana</name>
    <dbReference type="NCBI Taxonomy" id="1069815"/>
    <lineage>
        <taxon>Eukaryota</taxon>
        <taxon>Metazoa</taxon>
        <taxon>Spiralia</taxon>
        <taxon>Lophotrochozoa</taxon>
        <taxon>Mollusca</taxon>
        <taxon>Bivalvia</taxon>
        <taxon>Autobranchia</taxon>
        <taxon>Heteroconchia</taxon>
        <taxon>Palaeoheterodonta</taxon>
        <taxon>Unionida</taxon>
        <taxon>Unionoidea</taxon>
        <taxon>Unionidae</taxon>
        <taxon>Unioninae</taxon>
        <taxon>Sinanodonta</taxon>
    </lineage>
</organism>
<evidence type="ECO:0000256" key="1">
    <source>
        <dbReference type="SAM" id="SignalP"/>
    </source>
</evidence>
<dbReference type="EMBL" id="JBJQND010000008">
    <property type="protein sequence ID" value="KAL3869532.1"/>
    <property type="molecule type" value="Genomic_DNA"/>
</dbReference>
<sequence length="257" mass="29077">MDFFVFITMLMIASMTKTAYSCRTERSCQEIYQQSINPVPGEYQLCTPTNRTFDVFCDFYDGYGYTYISKRGLGVLQSLSQLYNDRSHVVVRHRQINGIQKDVEISPLSAFRFRYPMSIQLSQAIGYNVPVNAALRPYIYLGFLPAVYARSRTTQGYQVAGVDITFTNCDSNPNSYLAFFANPSNLPLNDYYTRCCMSSVVNAWITRATDSPLSRYLPQKYFYDFEMHMGGCGGYVSTGSFPSISGATVGFRFTASL</sequence>
<dbReference type="Proteomes" id="UP001634394">
    <property type="component" value="Unassembled WGS sequence"/>
</dbReference>
<dbReference type="SUPFAM" id="SSF56496">
    <property type="entry name" value="Fibrinogen C-terminal domain-like"/>
    <property type="match status" value="1"/>
</dbReference>
<keyword evidence="3" id="KW-1185">Reference proteome</keyword>
<feature type="chain" id="PRO_5044880542" description="Wall-associated receptor kinase galacturonan-binding domain-containing protein" evidence="1">
    <location>
        <begin position="22"/>
        <end position="257"/>
    </location>
</feature>
<protein>
    <recommendedName>
        <fullName evidence="4">Wall-associated receptor kinase galacturonan-binding domain-containing protein</fullName>
    </recommendedName>
</protein>
<dbReference type="InterPro" id="IPR014716">
    <property type="entry name" value="Fibrinogen_a/b/g_C_1"/>
</dbReference>
<name>A0ABD3W6M9_SINWO</name>
<comment type="caution">
    <text evidence="2">The sequence shown here is derived from an EMBL/GenBank/DDBJ whole genome shotgun (WGS) entry which is preliminary data.</text>
</comment>
<dbReference type="Gene3D" id="3.90.215.10">
    <property type="entry name" value="Gamma Fibrinogen, chain A, domain 1"/>
    <property type="match status" value="1"/>
</dbReference>
<evidence type="ECO:0008006" key="4">
    <source>
        <dbReference type="Google" id="ProtNLM"/>
    </source>
</evidence>
<proteinExistence type="predicted"/>
<evidence type="ECO:0000313" key="2">
    <source>
        <dbReference type="EMBL" id="KAL3869532.1"/>
    </source>
</evidence>
<dbReference type="AlphaFoldDB" id="A0ABD3W6M9"/>
<gene>
    <name evidence="2" type="ORF">ACJMK2_042200</name>
</gene>
<reference evidence="2 3" key="1">
    <citation type="submission" date="2024-11" db="EMBL/GenBank/DDBJ databases">
        <title>Chromosome-level genome assembly of the freshwater bivalve Anodonta woodiana.</title>
        <authorList>
            <person name="Chen X."/>
        </authorList>
    </citation>
    <scope>NUCLEOTIDE SEQUENCE [LARGE SCALE GENOMIC DNA]</scope>
    <source>
        <strain evidence="2">MN2024</strain>
        <tissue evidence="2">Gills</tissue>
    </source>
</reference>
<evidence type="ECO:0000313" key="3">
    <source>
        <dbReference type="Proteomes" id="UP001634394"/>
    </source>
</evidence>
<feature type="signal peptide" evidence="1">
    <location>
        <begin position="1"/>
        <end position="21"/>
    </location>
</feature>
<accession>A0ABD3W6M9</accession>